<dbReference type="Pfam" id="PF16868">
    <property type="entry name" value="NMT1_3"/>
    <property type="match status" value="1"/>
</dbReference>
<accession>A0A917NY63</accession>
<dbReference type="Gene3D" id="3.40.190.10">
    <property type="entry name" value="Periplasmic binding protein-like II"/>
    <property type="match status" value="2"/>
</dbReference>
<dbReference type="PANTHER" id="PTHR42941:SF1">
    <property type="entry name" value="SLL1037 PROTEIN"/>
    <property type="match status" value="1"/>
</dbReference>
<dbReference type="PANTHER" id="PTHR42941">
    <property type="entry name" value="SLL1037 PROTEIN"/>
    <property type="match status" value="1"/>
</dbReference>
<organism evidence="1 2">
    <name type="scientific">Neoroseomonas lacus</name>
    <dbReference type="NCBI Taxonomy" id="287609"/>
    <lineage>
        <taxon>Bacteria</taxon>
        <taxon>Pseudomonadati</taxon>
        <taxon>Pseudomonadota</taxon>
        <taxon>Alphaproteobacteria</taxon>
        <taxon>Acetobacterales</taxon>
        <taxon>Acetobacteraceae</taxon>
        <taxon>Neoroseomonas</taxon>
    </lineage>
</organism>
<protein>
    <recommendedName>
        <fullName evidence="3">C4-dicarboxylate ABC transporter substrate-binding protein</fullName>
    </recommendedName>
</protein>
<evidence type="ECO:0000313" key="2">
    <source>
        <dbReference type="Proteomes" id="UP000661507"/>
    </source>
</evidence>
<keyword evidence="2" id="KW-1185">Reference proteome</keyword>
<sequence length="436" mass="47373">MIVRQWVLSAIVLVLGCAVLGYSLAAPPPPKEIRIAVGTAADSAYTQAAAAYAARLEATGFHVRRVPTEGSVENLALLRERRVDVAMVQGGIADRQRDGGLESLGAVFYEPVWAFRRSDRGLERLADLRGRRVAIGPEGSGTRVLALALLAANDLGPGDIEVLPVTGTEAVEALADGSADAAILVSARLGGAVGRLMTTPLVELRDFASVADAYEAHLPFLDTVRLPEGGISLAQNRPPHAVTLLAPVASVVVHEDVHPQVVSLLVSIMQEVHRPRTVFSAEGMFPNTLAQDLPMNADAARYYAGGRSVLQAWLPFWVAVTVERLLVILLPVLGIALPLIRFGPTLYASQMEKRVWRHYETLRRIEAQAEATEDAVARAALRERLEVLEGQVARLSLPVTYRRHVFALRRDIGYVRDQLTPGRDRGARRPFVRTEA</sequence>
<gene>
    <name evidence="1" type="ORF">GCM10011320_50100</name>
</gene>
<dbReference type="SUPFAM" id="SSF53850">
    <property type="entry name" value="Periplasmic binding protein-like II"/>
    <property type="match status" value="1"/>
</dbReference>
<evidence type="ECO:0000313" key="1">
    <source>
        <dbReference type="EMBL" id="GGJ36322.1"/>
    </source>
</evidence>
<dbReference type="Proteomes" id="UP000661507">
    <property type="component" value="Unassembled WGS sequence"/>
</dbReference>
<name>A0A917NY63_9PROT</name>
<reference evidence="1" key="1">
    <citation type="journal article" date="2014" name="Int. J. Syst. Evol. Microbiol.">
        <title>Complete genome sequence of Corynebacterium casei LMG S-19264T (=DSM 44701T), isolated from a smear-ripened cheese.</title>
        <authorList>
            <consortium name="US DOE Joint Genome Institute (JGI-PGF)"/>
            <person name="Walter F."/>
            <person name="Albersmeier A."/>
            <person name="Kalinowski J."/>
            <person name="Ruckert C."/>
        </authorList>
    </citation>
    <scope>NUCLEOTIDE SEQUENCE</scope>
    <source>
        <strain evidence="1">CGMCC 1.3617</strain>
    </source>
</reference>
<proteinExistence type="predicted"/>
<dbReference type="AlphaFoldDB" id="A0A917NY63"/>
<dbReference type="PROSITE" id="PS51257">
    <property type="entry name" value="PROKAR_LIPOPROTEIN"/>
    <property type="match status" value="1"/>
</dbReference>
<reference evidence="1" key="2">
    <citation type="submission" date="2020-09" db="EMBL/GenBank/DDBJ databases">
        <authorList>
            <person name="Sun Q."/>
            <person name="Zhou Y."/>
        </authorList>
    </citation>
    <scope>NUCLEOTIDE SEQUENCE</scope>
    <source>
        <strain evidence="1">CGMCC 1.3617</strain>
    </source>
</reference>
<dbReference type="InterPro" id="IPR011852">
    <property type="entry name" value="TRAP_TAXI"/>
</dbReference>
<comment type="caution">
    <text evidence="1">The sequence shown here is derived from an EMBL/GenBank/DDBJ whole genome shotgun (WGS) entry which is preliminary data.</text>
</comment>
<evidence type="ECO:0008006" key="3">
    <source>
        <dbReference type="Google" id="ProtNLM"/>
    </source>
</evidence>
<dbReference type="EMBL" id="BMKW01000014">
    <property type="protein sequence ID" value="GGJ36322.1"/>
    <property type="molecule type" value="Genomic_DNA"/>
</dbReference>